<feature type="non-terminal residue" evidence="1">
    <location>
        <position position="1"/>
    </location>
</feature>
<feature type="non-terminal residue" evidence="1">
    <location>
        <position position="27"/>
    </location>
</feature>
<protein>
    <submittedName>
        <fullName evidence="1">Uncharacterized protein</fullName>
    </submittedName>
</protein>
<proteinExistence type="predicted"/>
<evidence type="ECO:0000313" key="1">
    <source>
        <dbReference type="EMBL" id="SVD47863.1"/>
    </source>
</evidence>
<accession>A0A382VMY6</accession>
<dbReference type="EMBL" id="UINC01153250">
    <property type="protein sequence ID" value="SVD47863.1"/>
    <property type="molecule type" value="Genomic_DNA"/>
</dbReference>
<gene>
    <name evidence="1" type="ORF">METZ01_LOCUS400717</name>
</gene>
<sequence>VKLPDKDEITSAAQEIYRFMQPSAQLT</sequence>
<organism evidence="1">
    <name type="scientific">marine metagenome</name>
    <dbReference type="NCBI Taxonomy" id="408172"/>
    <lineage>
        <taxon>unclassified sequences</taxon>
        <taxon>metagenomes</taxon>
        <taxon>ecological metagenomes</taxon>
    </lineage>
</organism>
<dbReference type="AlphaFoldDB" id="A0A382VMY6"/>
<reference evidence="1" key="1">
    <citation type="submission" date="2018-05" db="EMBL/GenBank/DDBJ databases">
        <authorList>
            <person name="Lanie J.A."/>
            <person name="Ng W.-L."/>
            <person name="Kazmierczak K.M."/>
            <person name="Andrzejewski T.M."/>
            <person name="Davidsen T.M."/>
            <person name="Wayne K.J."/>
            <person name="Tettelin H."/>
            <person name="Glass J.I."/>
            <person name="Rusch D."/>
            <person name="Podicherti R."/>
            <person name="Tsui H.-C.T."/>
            <person name="Winkler M.E."/>
        </authorList>
    </citation>
    <scope>NUCLEOTIDE SEQUENCE</scope>
</reference>
<name>A0A382VMY6_9ZZZZ</name>